<feature type="domain" description="Transcription regulator TrmB C-terminal" evidence="2">
    <location>
        <begin position="105"/>
        <end position="208"/>
    </location>
</feature>
<evidence type="ECO:0000313" key="4">
    <source>
        <dbReference type="Proteomes" id="UP000427769"/>
    </source>
</evidence>
<dbReference type="Gene3D" id="1.10.10.10">
    <property type="entry name" value="Winged helix-like DNA-binding domain superfamily/Winged helix DNA-binding domain"/>
    <property type="match status" value="1"/>
</dbReference>
<dbReference type="InterPro" id="IPR051797">
    <property type="entry name" value="TrmB-like"/>
</dbReference>
<dbReference type="PANTHER" id="PTHR34293:SF1">
    <property type="entry name" value="HTH-TYPE TRANSCRIPTIONAL REGULATOR TRMBL2"/>
    <property type="match status" value="1"/>
</dbReference>
<dbReference type="RefSeq" id="WP_155303251.1">
    <property type="nucleotide sequence ID" value="NZ_AP021875.1"/>
</dbReference>
<proteinExistence type="predicted"/>
<name>A0A5K7Z0I8_9BACT</name>
<dbReference type="EMBL" id="AP021875">
    <property type="protein sequence ID" value="BBO74205.1"/>
    <property type="molecule type" value="Genomic_DNA"/>
</dbReference>
<dbReference type="OrthoDB" id="1493540at2"/>
<dbReference type="Proteomes" id="UP000427769">
    <property type="component" value="Chromosome"/>
</dbReference>
<dbReference type="InterPro" id="IPR036390">
    <property type="entry name" value="WH_DNA-bd_sf"/>
</dbReference>
<accession>A0A5K7Z0I8</accession>
<dbReference type="PANTHER" id="PTHR34293">
    <property type="entry name" value="HTH-TYPE TRANSCRIPTIONAL REGULATOR TRMBL2"/>
    <property type="match status" value="1"/>
</dbReference>
<dbReference type="Pfam" id="PF01978">
    <property type="entry name" value="TrmB"/>
    <property type="match status" value="1"/>
</dbReference>
<dbReference type="AlphaFoldDB" id="A0A5K7Z0I8"/>
<protein>
    <recommendedName>
        <fullName evidence="5">Transcriptional regulator</fullName>
    </recommendedName>
</protein>
<dbReference type="Gene3D" id="3.30.870.10">
    <property type="entry name" value="Endonuclease Chain A"/>
    <property type="match status" value="1"/>
</dbReference>
<dbReference type="Pfam" id="PF11495">
    <property type="entry name" value="Regulator_TrmB"/>
    <property type="match status" value="1"/>
</dbReference>
<reference evidence="3 4" key="1">
    <citation type="submission" date="2019-11" db="EMBL/GenBank/DDBJ databases">
        <title>Comparative genomics of hydrocarbon-degrading Desulfosarcina strains.</title>
        <authorList>
            <person name="Watanabe M."/>
            <person name="Kojima H."/>
            <person name="Fukui M."/>
        </authorList>
    </citation>
    <scope>NUCLEOTIDE SEQUENCE [LARGE SCALE GENOMIC DNA]</scope>
    <source>
        <strain evidence="3 4">PP31</strain>
    </source>
</reference>
<dbReference type="CDD" id="cd09124">
    <property type="entry name" value="PLDc_like_TrmB_middle"/>
    <property type="match status" value="1"/>
</dbReference>
<evidence type="ECO:0000259" key="2">
    <source>
        <dbReference type="Pfam" id="PF11495"/>
    </source>
</evidence>
<gene>
    <name evidence="3" type="ORF">DSCW_16220</name>
</gene>
<feature type="domain" description="Transcription regulator TrmB N-terminal" evidence="1">
    <location>
        <begin position="7"/>
        <end position="61"/>
    </location>
</feature>
<evidence type="ECO:0000313" key="3">
    <source>
        <dbReference type="EMBL" id="BBO74205.1"/>
    </source>
</evidence>
<evidence type="ECO:0008006" key="5">
    <source>
        <dbReference type="Google" id="ProtNLM"/>
    </source>
</evidence>
<organism evidence="3 4">
    <name type="scientific">Desulfosarcina widdelii</name>
    <dbReference type="NCBI Taxonomy" id="947919"/>
    <lineage>
        <taxon>Bacteria</taxon>
        <taxon>Pseudomonadati</taxon>
        <taxon>Thermodesulfobacteriota</taxon>
        <taxon>Desulfobacteria</taxon>
        <taxon>Desulfobacterales</taxon>
        <taxon>Desulfosarcinaceae</taxon>
        <taxon>Desulfosarcina</taxon>
    </lineage>
</organism>
<dbReference type="KEGG" id="dwd:DSCW_16220"/>
<dbReference type="InterPro" id="IPR002831">
    <property type="entry name" value="Tscrpt_reg_TrmB_N"/>
</dbReference>
<dbReference type="InterPro" id="IPR036388">
    <property type="entry name" value="WH-like_DNA-bd_sf"/>
</dbReference>
<sequence>MQKSYNLKQIGLSDNAIHTYLTLLQHHPVNGSQLSKRSGIARARIYDVLRTLKANGFVNEVGKGLFAPLPPDELIKLLRRNHEKDLARLETLADEFREPAEHDFIWTMTGYRRALGKAREMIVSASSEIYIRLFPEEAESLVDPLKKAERRGVQVKCIFMAPFAKTFSIQVVHPQHETVEQYLGGRSFDLVVDKEEFMGGMFVPENIETSRINWGRNRWFVISGRDSLRHDFFHYFLYKTHTLHQVLDEEETRLYEIIQEDM</sequence>
<keyword evidence="4" id="KW-1185">Reference proteome</keyword>
<evidence type="ECO:0000259" key="1">
    <source>
        <dbReference type="Pfam" id="PF01978"/>
    </source>
</evidence>
<dbReference type="SUPFAM" id="SSF46785">
    <property type="entry name" value="Winged helix' DNA-binding domain"/>
    <property type="match status" value="1"/>
</dbReference>
<dbReference type="InterPro" id="IPR021586">
    <property type="entry name" value="Tscrpt_reg_TrmB_C"/>
</dbReference>